<proteinExistence type="predicted"/>
<dbReference type="InterPro" id="IPR040401">
    <property type="entry name" value="CCDC162"/>
</dbReference>
<feature type="region of interest" description="Disordered" evidence="1">
    <location>
        <begin position="76"/>
        <end position="111"/>
    </location>
</feature>
<keyword evidence="3" id="KW-1185">Reference proteome</keyword>
<dbReference type="EMBL" id="OV696690">
    <property type="protein sequence ID" value="CAH1264408.1"/>
    <property type="molecule type" value="Genomic_DNA"/>
</dbReference>
<gene>
    <name evidence="2" type="primary">Hypp2977</name>
    <name evidence="2" type="ORF">BLAG_LOCUS18787</name>
</gene>
<reference evidence="2" key="1">
    <citation type="submission" date="2022-01" db="EMBL/GenBank/DDBJ databases">
        <authorList>
            <person name="Braso-Vives M."/>
        </authorList>
    </citation>
    <scope>NUCLEOTIDE SEQUENCE</scope>
</reference>
<dbReference type="AlphaFoldDB" id="A0A8J9ZVJ5"/>
<dbReference type="EMBL" id="OV696690">
    <property type="protein sequence ID" value="CAH1264409.1"/>
    <property type="molecule type" value="Genomic_DNA"/>
</dbReference>
<dbReference type="PANTHER" id="PTHR33331:SF13">
    <property type="entry name" value="COILED-COIL DOMAIN CONTAINING 162"/>
    <property type="match status" value="1"/>
</dbReference>
<name>A0A8J9ZVJ5_BRALA</name>
<dbReference type="PANTHER" id="PTHR33331">
    <property type="entry name" value="COILED-COIL DOMAIN-CONTAINING PROTEIN 162"/>
    <property type="match status" value="1"/>
</dbReference>
<evidence type="ECO:0000256" key="1">
    <source>
        <dbReference type="SAM" id="MobiDB-lite"/>
    </source>
</evidence>
<feature type="region of interest" description="Disordered" evidence="1">
    <location>
        <begin position="31"/>
        <end position="59"/>
    </location>
</feature>
<feature type="region of interest" description="Disordered" evidence="1">
    <location>
        <begin position="134"/>
        <end position="214"/>
    </location>
</feature>
<feature type="compositionally biased region" description="Pro residues" evidence="1">
    <location>
        <begin position="178"/>
        <end position="188"/>
    </location>
</feature>
<protein>
    <submittedName>
        <fullName evidence="2">Hypp2977 protein</fullName>
    </submittedName>
</protein>
<evidence type="ECO:0000313" key="3">
    <source>
        <dbReference type="Proteomes" id="UP000838412"/>
    </source>
</evidence>
<evidence type="ECO:0000313" key="2">
    <source>
        <dbReference type="EMBL" id="CAH1264409.1"/>
    </source>
</evidence>
<feature type="compositionally biased region" description="Basic and acidic residues" evidence="1">
    <location>
        <begin position="31"/>
        <end position="54"/>
    </location>
</feature>
<accession>A0A8J9ZVJ5</accession>
<organism evidence="2 3">
    <name type="scientific">Branchiostoma lanceolatum</name>
    <name type="common">Common lancelet</name>
    <name type="synonym">Amphioxus lanceolatum</name>
    <dbReference type="NCBI Taxonomy" id="7740"/>
    <lineage>
        <taxon>Eukaryota</taxon>
        <taxon>Metazoa</taxon>
        <taxon>Chordata</taxon>
        <taxon>Cephalochordata</taxon>
        <taxon>Leptocardii</taxon>
        <taxon>Amphioxiformes</taxon>
        <taxon>Branchiostomatidae</taxon>
        <taxon>Branchiostoma</taxon>
    </lineage>
</organism>
<feature type="compositionally biased region" description="Polar residues" evidence="1">
    <location>
        <begin position="141"/>
        <end position="155"/>
    </location>
</feature>
<dbReference type="Proteomes" id="UP000838412">
    <property type="component" value="Chromosome 5"/>
</dbReference>
<dbReference type="OrthoDB" id="76966at2759"/>
<sequence>MIFLRQQQLALRKALQQSEQEYLAIKKKVEQEEKEKKEREHMELQRARSKKQLESAKTSNIEKLLDELEDKDQRLRHLTEEQEKTSKLSRLSMERAEKTVHAIRSQLDHERSLKLDAFQRVDELQAQVYDFESGTAARPFTANTTVSRQTSTRTPQPRVRSGKSRSSGFSDISLWPPSSGPLWPPAAGPGPIRSLTPGPPAKPNGVAKLQRPKTVTGRLKSRIAESLIAELERSTEDTLVQLQQLQHQK</sequence>